<comment type="caution">
    <text evidence="2">The sequence shown here is derived from an EMBL/GenBank/DDBJ whole genome shotgun (WGS) entry which is preliminary data.</text>
</comment>
<evidence type="ECO:0000256" key="1">
    <source>
        <dbReference type="SAM" id="SignalP"/>
    </source>
</evidence>
<dbReference type="GeneID" id="90987129"/>
<sequence length="243" mass="27048">MFKKITITLLFCVFLIAFKGNEASAKRIEVKKAFFSDLKKGKLDVLALARVQGGTLNLNYENEIMKVDAFPVIAWQGFTSSDIRRTINHAFSGQGDFIFYANGMGFRGEAYLGGIDGIAMRISNKTSKLLFIDLNKSAITVGSYYGAPLSSANRNHENPNATLPPLLIPPKGEVTTTLNRADFYNSSDFGWTSVFEFPTDKNMLGYIIFAIGEKETEYITFNLDYTVPLAALKKYRRNPGDLS</sequence>
<dbReference type="RefSeq" id="WP_009165041.1">
    <property type="nucleotide sequence ID" value="NZ_ADFP01000079.1"/>
</dbReference>
<keyword evidence="1" id="KW-0732">Signal</keyword>
<protein>
    <submittedName>
        <fullName evidence="2">Uncharacterized protein</fullName>
    </submittedName>
</protein>
<dbReference type="Proteomes" id="UP000006462">
    <property type="component" value="Unassembled WGS sequence"/>
</dbReference>
<dbReference type="EMBL" id="ADFP01000079">
    <property type="protein sequence ID" value="EFB90443.1"/>
    <property type="molecule type" value="Genomic_DNA"/>
</dbReference>
<name>A0ABM9ZU79_9BACT</name>
<gene>
    <name evidence="2" type="ORF">HMPREF7215_2079</name>
</gene>
<feature type="chain" id="PRO_5046530085" evidence="1">
    <location>
        <begin position="20"/>
        <end position="243"/>
    </location>
</feature>
<evidence type="ECO:0000313" key="3">
    <source>
        <dbReference type="Proteomes" id="UP000006462"/>
    </source>
</evidence>
<keyword evidence="3" id="KW-1185">Reference proteome</keyword>
<reference evidence="2 3" key="1">
    <citation type="submission" date="2009-12" db="EMBL/GenBank/DDBJ databases">
        <authorList>
            <person name="Shrivastava S."/>
            <person name="Madupu R."/>
            <person name="Durkin A.S."/>
            <person name="Torralba M."/>
            <person name="Methe B."/>
            <person name="Sutton G.G."/>
            <person name="Strausberg R.L."/>
            <person name="Nelson K.E."/>
        </authorList>
    </citation>
    <scope>NUCLEOTIDE SEQUENCE [LARGE SCALE GENOMIC DNA]</scope>
    <source>
        <strain evidence="2 3">W5455</strain>
    </source>
</reference>
<proteinExistence type="predicted"/>
<feature type="signal peptide" evidence="1">
    <location>
        <begin position="1"/>
        <end position="19"/>
    </location>
</feature>
<evidence type="ECO:0000313" key="2">
    <source>
        <dbReference type="EMBL" id="EFB90443.1"/>
    </source>
</evidence>
<organism evidence="2 3">
    <name type="scientific">Pyramidobacter piscolens W5455</name>
    <dbReference type="NCBI Taxonomy" id="352165"/>
    <lineage>
        <taxon>Bacteria</taxon>
        <taxon>Thermotogati</taxon>
        <taxon>Synergistota</taxon>
        <taxon>Synergistia</taxon>
        <taxon>Synergistales</taxon>
        <taxon>Dethiosulfovibrionaceae</taxon>
        <taxon>Pyramidobacter</taxon>
    </lineage>
</organism>
<accession>A0ABM9ZU79</accession>